<dbReference type="InterPro" id="IPR017211">
    <property type="entry name" value="UCP037465_Znf"/>
</dbReference>
<proteinExistence type="predicted"/>
<keyword evidence="2" id="KW-1185">Reference proteome</keyword>
<comment type="caution">
    <text evidence="1">The sequence shown here is derived from an EMBL/GenBank/DDBJ whole genome shotgun (WGS) entry which is preliminary data.</text>
</comment>
<gene>
    <name evidence="1" type="ORF">JS756_06010</name>
</gene>
<dbReference type="Proteomes" id="UP000788262">
    <property type="component" value="Unassembled WGS sequence"/>
</dbReference>
<dbReference type="Pfam" id="PF09947">
    <property type="entry name" value="DUF2180"/>
    <property type="match status" value="1"/>
</dbReference>
<reference evidence="1 2" key="1">
    <citation type="submission" date="2021-02" db="EMBL/GenBank/DDBJ databases">
        <title>Whole genome sequencing of Streptomyces actuosus VRA1.</title>
        <authorList>
            <person name="Sen G."/>
            <person name="Sen A."/>
        </authorList>
    </citation>
    <scope>NUCLEOTIDE SEQUENCE [LARGE SCALE GENOMIC DNA]</scope>
    <source>
        <strain evidence="1 2">VRA1</strain>
    </source>
</reference>
<sequence length="74" mass="7731">MNCYDCALEKKVTPAIAVCAHCGCGLCMEHACVVGQAVQRPAGMGPSSSRTLARRVICSVCHEAEVFGPVQHAA</sequence>
<accession>A0ABS2VKP5</accession>
<protein>
    <submittedName>
        <fullName evidence="1">DUF2180 family protein</fullName>
    </submittedName>
</protein>
<evidence type="ECO:0000313" key="1">
    <source>
        <dbReference type="EMBL" id="MBN0043666.1"/>
    </source>
</evidence>
<evidence type="ECO:0000313" key="2">
    <source>
        <dbReference type="Proteomes" id="UP000788262"/>
    </source>
</evidence>
<organism evidence="1 2">
    <name type="scientific">Streptomyces actuosus</name>
    <dbReference type="NCBI Taxonomy" id="1885"/>
    <lineage>
        <taxon>Bacteria</taxon>
        <taxon>Bacillati</taxon>
        <taxon>Actinomycetota</taxon>
        <taxon>Actinomycetes</taxon>
        <taxon>Kitasatosporales</taxon>
        <taxon>Streptomycetaceae</taxon>
        <taxon>Streptomyces</taxon>
    </lineage>
</organism>
<dbReference type="RefSeq" id="WP_205381888.1">
    <property type="nucleotide sequence ID" value="NZ_JAFFZS010000003.1"/>
</dbReference>
<dbReference type="EMBL" id="JAFFZS010000003">
    <property type="protein sequence ID" value="MBN0043666.1"/>
    <property type="molecule type" value="Genomic_DNA"/>
</dbReference>
<name>A0ABS2VKP5_STRAS</name>